<dbReference type="GO" id="GO:0016413">
    <property type="term" value="F:O-acetyltransferase activity"/>
    <property type="evidence" value="ECO:0007669"/>
    <property type="project" value="InterPro"/>
</dbReference>
<keyword evidence="3 7" id="KW-0812">Transmembrane</keyword>
<dbReference type="InterPro" id="IPR029962">
    <property type="entry name" value="TBL"/>
</dbReference>
<accession>A0AAD2DLU7</accession>
<organism evidence="10 11">
    <name type="scientific">Fraxinus pennsylvanica</name>
    <dbReference type="NCBI Taxonomy" id="56036"/>
    <lineage>
        <taxon>Eukaryota</taxon>
        <taxon>Viridiplantae</taxon>
        <taxon>Streptophyta</taxon>
        <taxon>Embryophyta</taxon>
        <taxon>Tracheophyta</taxon>
        <taxon>Spermatophyta</taxon>
        <taxon>Magnoliopsida</taxon>
        <taxon>eudicotyledons</taxon>
        <taxon>Gunneridae</taxon>
        <taxon>Pentapetalae</taxon>
        <taxon>asterids</taxon>
        <taxon>lamiids</taxon>
        <taxon>Lamiales</taxon>
        <taxon>Oleaceae</taxon>
        <taxon>Oleeae</taxon>
        <taxon>Fraxinus</taxon>
    </lineage>
</organism>
<keyword evidence="4" id="KW-0735">Signal-anchor</keyword>
<keyword evidence="6 7" id="KW-0472">Membrane</keyword>
<name>A0AAD2DLU7_9LAMI</name>
<dbReference type="Proteomes" id="UP000834106">
    <property type="component" value="Chromosome 3"/>
</dbReference>
<comment type="subcellular location">
    <subcellularLocation>
        <location evidence="1">Membrane</location>
        <topology evidence="1">Single-pass membrane protein</topology>
    </subcellularLocation>
</comment>
<sequence length="442" mass="51389">MKSKVELLAGGKDILFKSLFFPILVLILITSLYFYLPHNLSSLMSDLDMRSNDSVPLNMKSTTATPLHASSNDSLSVSSEHKCNIFQGDWIPFPEGPYYTNETICVIDDRQNCMKFGRPDSNFMKWRWKPSECELTLFDAKRFLELVRGKTLAFVGDSLARNQMQSLVCLLASAANPVDVSTTTDTRFRRWLYTEYNFTIAALWSPHLVRTQYYGPEGNNANNLKLYLDEADEAWAEQTENVDIFIISASQWFFRPFIGYERGQIVGCHMCSERNIRNFSTCYGYRMAFRTAFKTFLSLKNYNNKLVFLRTFSPAHFENGDWDKGGSCERTKPFKKQEMQLEKYILDLYMTQVDEFKEVKKEGEKKGLRFRLLDTTRAMVLRPDGHPNHYGHWPQENKTLADCVHWCLPGPVDTWNEFLLHMLHMEEPTLTGKKLKKNDREN</sequence>
<evidence type="ECO:0000313" key="11">
    <source>
        <dbReference type="Proteomes" id="UP000834106"/>
    </source>
</evidence>
<evidence type="ECO:0000256" key="5">
    <source>
        <dbReference type="ARBA" id="ARBA00022989"/>
    </source>
</evidence>
<evidence type="ECO:0000259" key="9">
    <source>
        <dbReference type="Pfam" id="PF14416"/>
    </source>
</evidence>
<keyword evidence="11" id="KW-1185">Reference proteome</keyword>
<comment type="similarity">
    <text evidence="2">Belongs to the PC-esterase family. TBL subfamily.</text>
</comment>
<gene>
    <name evidence="10" type="ORF">FPE_LOCUS6169</name>
</gene>
<reference evidence="10" key="1">
    <citation type="submission" date="2023-05" db="EMBL/GenBank/DDBJ databases">
        <authorList>
            <person name="Huff M."/>
        </authorList>
    </citation>
    <scope>NUCLEOTIDE SEQUENCE</scope>
</reference>
<evidence type="ECO:0000256" key="7">
    <source>
        <dbReference type="SAM" id="Phobius"/>
    </source>
</evidence>
<evidence type="ECO:0000313" key="10">
    <source>
        <dbReference type="EMBL" id="CAI9758739.1"/>
    </source>
</evidence>
<dbReference type="PANTHER" id="PTHR32285">
    <property type="entry name" value="PROTEIN TRICHOME BIREFRINGENCE-LIKE 9-RELATED"/>
    <property type="match status" value="1"/>
</dbReference>
<keyword evidence="5 7" id="KW-1133">Transmembrane helix</keyword>
<feature type="domain" description="Trichome birefringence-like C-terminal" evidence="8">
    <location>
        <begin position="135"/>
        <end position="422"/>
    </location>
</feature>
<evidence type="ECO:0008006" key="12">
    <source>
        <dbReference type="Google" id="ProtNLM"/>
    </source>
</evidence>
<proteinExistence type="inferred from homology"/>
<evidence type="ECO:0000256" key="4">
    <source>
        <dbReference type="ARBA" id="ARBA00022968"/>
    </source>
</evidence>
<evidence type="ECO:0000256" key="6">
    <source>
        <dbReference type="ARBA" id="ARBA00023136"/>
    </source>
</evidence>
<protein>
    <recommendedName>
        <fullName evidence="12">Trichome birefringence-like N-terminal domain-containing protein</fullName>
    </recommendedName>
</protein>
<dbReference type="GO" id="GO:0005794">
    <property type="term" value="C:Golgi apparatus"/>
    <property type="evidence" value="ECO:0007669"/>
    <property type="project" value="TreeGrafter"/>
</dbReference>
<dbReference type="Pfam" id="PF14416">
    <property type="entry name" value="PMR5N"/>
    <property type="match status" value="1"/>
</dbReference>
<evidence type="ECO:0000256" key="1">
    <source>
        <dbReference type="ARBA" id="ARBA00004167"/>
    </source>
</evidence>
<feature type="domain" description="Trichome birefringence-like N-terminal" evidence="9">
    <location>
        <begin position="82"/>
        <end position="134"/>
    </location>
</feature>
<evidence type="ECO:0000259" key="8">
    <source>
        <dbReference type="Pfam" id="PF13839"/>
    </source>
</evidence>
<feature type="transmembrane region" description="Helical" evidence="7">
    <location>
        <begin position="14"/>
        <end position="36"/>
    </location>
</feature>
<dbReference type="EMBL" id="OU503038">
    <property type="protein sequence ID" value="CAI9758739.1"/>
    <property type="molecule type" value="Genomic_DNA"/>
</dbReference>
<dbReference type="GO" id="GO:0016020">
    <property type="term" value="C:membrane"/>
    <property type="evidence" value="ECO:0007669"/>
    <property type="project" value="UniProtKB-SubCell"/>
</dbReference>
<evidence type="ECO:0000256" key="3">
    <source>
        <dbReference type="ARBA" id="ARBA00022692"/>
    </source>
</evidence>
<dbReference type="PANTHER" id="PTHR32285:SF13">
    <property type="entry name" value="TRICHOME BIREFRINGENCE-LIKE N-TERMINAL DOMAIN-CONTAINING PROTEIN"/>
    <property type="match status" value="1"/>
</dbReference>
<dbReference type="AlphaFoldDB" id="A0AAD2DLU7"/>
<dbReference type="InterPro" id="IPR025846">
    <property type="entry name" value="TBL_N"/>
</dbReference>
<evidence type="ECO:0000256" key="2">
    <source>
        <dbReference type="ARBA" id="ARBA00007727"/>
    </source>
</evidence>
<dbReference type="Pfam" id="PF13839">
    <property type="entry name" value="PC-Esterase"/>
    <property type="match status" value="1"/>
</dbReference>
<dbReference type="InterPro" id="IPR026057">
    <property type="entry name" value="TBL_C"/>
</dbReference>